<dbReference type="AlphaFoldDB" id="A0A382IJX1"/>
<evidence type="ECO:0000313" key="2">
    <source>
        <dbReference type="EMBL" id="SVB99926.1"/>
    </source>
</evidence>
<gene>
    <name evidence="2" type="ORF">METZ01_LOCUS252780</name>
</gene>
<name>A0A382IJX1_9ZZZZ</name>
<dbReference type="Gene3D" id="3.30.465.10">
    <property type="match status" value="1"/>
</dbReference>
<proteinExistence type="predicted"/>
<organism evidence="2">
    <name type="scientific">marine metagenome</name>
    <dbReference type="NCBI Taxonomy" id="408172"/>
    <lineage>
        <taxon>unclassified sequences</taxon>
        <taxon>metagenomes</taxon>
        <taxon>ecological metagenomes</taxon>
    </lineage>
</organism>
<dbReference type="PROSITE" id="PS51387">
    <property type="entry name" value="FAD_PCMH"/>
    <property type="match status" value="1"/>
</dbReference>
<feature type="domain" description="FAD-binding PCMH-type" evidence="1">
    <location>
        <begin position="33"/>
        <end position="213"/>
    </location>
</feature>
<dbReference type="InterPro" id="IPR036318">
    <property type="entry name" value="FAD-bd_PCMH-like_sf"/>
</dbReference>
<dbReference type="PANTHER" id="PTHR11748">
    <property type="entry name" value="D-LACTATE DEHYDROGENASE"/>
    <property type="match status" value="1"/>
</dbReference>
<evidence type="ECO:0000259" key="1">
    <source>
        <dbReference type="PROSITE" id="PS51387"/>
    </source>
</evidence>
<sequence length="217" mass="22353">VEDAATSTDVLIAEVASHVGADAVRESTAVDFVDGVRPRLVVEPRTQEGLAAALGWATSRTLTIGVRGGGTKLQWGGNVGPVDLLVLTGSLNSLVKHRYGDLTATVEAGATLSSINAALANHDQWLPMDPPWSDRATIGGIVATNDSGPSRHRHGAPRDLIIGCNLVLSDGQIAKSGGIVVKNVAGYDLARLLTGSFGCLAVITSATFKLAPRAPSS</sequence>
<dbReference type="PANTHER" id="PTHR11748:SF103">
    <property type="entry name" value="GLYCOLATE OXIDASE SUBUNIT GLCE"/>
    <property type="match status" value="1"/>
</dbReference>
<dbReference type="Pfam" id="PF01565">
    <property type="entry name" value="FAD_binding_4"/>
    <property type="match status" value="1"/>
</dbReference>
<reference evidence="2" key="1">
    <citation type="submission" date="2018-05" db="EMBL/GenBank/DDBJ databases">
        <authorList>
            <person name="Lanie J.A."/>
            <person name="Ng W.-L."/>
            <person name="Kazmierczak K.M."/>
            <person name="Andrzejewski T.M."/>
            <person name="Davidsen T.M."/>
            <person name="Wayne K.J."/>
            <person name="Tettelin H."/>
            <person name="Glass J.I."/>
            <person name="Rusch D."/>
            <person name="Podicherti R."/>
            <person name="Tsui H.-C.T."/>
            <person name="Winkler M.E."/>
        </authorList>
    </citation>
    <scope>NUCLEOTIDE SEQUENCE</scope>
</reference>
<dbReference type="SUPFAM" id="SSF56176">
    <property type="entry name" value="FAD-binding/transporter-associated domain-like"/>
    <property type="match status" value="1"/>
</dbReference>
<feature type="non-terminal residue" evidence="2">
    <location>
        <position position="217"/>
    </location>
</feature>
<dbReference type="InterPro" id="IPR016169">
    <property type="entry name" value="FAD-bd_PCMH_sub2"/>
</dbReference>
<dbReference type="EMBL" id="UINC01067851">
    <property type="protein sequence ID" value="SVB99926.1"/>
    <property type="molecule type" value="Genomic_DNA"/>
</dbReference>
<dbReference type="InterPro" id="IPR016166">
    <property type="entry name" value="FAD-bd_PCMH"/>
</dbReference>
<protein>
    <recommendedName>
        <fullName evidence="1">FAD-binding PCMH-type domain-containing protein</fullName>
    </recommendedName>
</protein>
<accession>A0A382IJX1</accession>
<feature type="non-terminal residue" evidence="2">
    <location>
        <position position="1"/>
    </location>
</feature>
<dbReference type="GO" id="GO:0071949">
    <property type="term" value="F:FAD binding"/>
    <property type="evidence" value="ECO:0007669"/>
    <property type="project" value="InterPro"/>
</dbReference>
<dbReference type="InterPro" id="IPR006094">
    <property type="entry name" value="Oxid_FAD_bind_N"/>
</dbReference>